<dbReference type="InterPro" id="IPR000468">
    <property type="entry name" value="Barstar"/>
</dbReference>
<evidence type="ECO:0000259" key="2">
    <source>
        <dbReference type="Pfam" id="PF01337"/>
    </source>
</evidence>
<reference evidence="3" key="1">
    <citation type="submission" date="2022-06" db="EMBL/GenBank/DDBJ databases">
        <title>Draft genome sequence of Streptomyces sp. RB6PN25 isolated from peat swamp forest in Thailand.</title>
        <authorList>
            <person name="Duangmal K."/>
            <person name="Klaysubun C."/>
        </authorList>
    </citation>
    <scope>NUCLEOTIDE SEQUENCE</scope>
    <source>
        <strain evidence="3">RB6PN25</strain>
    </source>
</reference>
<keyword evidence="4" id="KW-1185">Reference proteome</keyword>
<dbReference type="SUPFAM" id="SSF52038">
    <property type="entry name" value="Barstar-related"/>
    <property type="match status" value="1"/>
</dbReference>
<sequence length="109" mass="12118">MTVVVLDLDGVTDKAAFMDRCARSLRFPEWFGRNWDALLDCLTDPDWMQGRGGRILRISGWQDYAAAAPEQWRTALAVFRDAAGRWSQTPTPLRVELTGPAHPTPGTSG</sequence>
<dbReference type="CDD" id="cd05141">
    <property type="entry name" value="Barstar_evA4336-like"/>
    <property type="match status" value="1"/>
</dbReference>
<dbReference type="Pfam" id="PF01337">
    <property type="entry name" value="Barstar"/>
    <property type="match status" value="1"/>
</dbReference>
<comment type="caution">
    <text evidence="3">The sequence shown here is derived from an EMBL/GenBank/DDBJ whole genome shotgun (WGS) entry which is preliminary data.</text>
</comment>
<gene>
    <name evidence="3" type="ORF">NGB36_05875</name>
</gene>
<evidence type="ECO:0000256" key="1">
    <source>
        <dbReference type="ARBA" id="ARBA00006845"/>
    </source>
</evidence>
<dbReference type="RefSeq" id="WP_255918986.1">
    <property type="nucleotide sequence ID" value="NZ_JANFNG010000002.1"/>
</dbReference>
<dbReference type="Gene3D" id="3.30.370.10">
    <property type="entry name" value="Barstar-like"/>
    <property type="match status" value="1"/>
</dbReference>
<evidence type="ECO:0000313" key="4">
    <source>
        <dbReference type="Proteomes" id="UP001057702"/>
    </source>
</evidence>
<accession>A0ABT1PR30</accession>
<feature type="domain" description="Barstar (barnase inhibitor)" evidence="2">
    <location>
        <begin position="1"/>
        <end position="97"/>
    </location>
</feature>
<evidence type="ECO:0000313" key="3">
    <source>
        <dbReference type="EMBL" id="MCQ4080131.1"/>
    </source>
</evidence>
<name>A0ABT1PR30_9ACTN</name>
<proteinExistence type="inferred from homology"/>
<comment type="similarity">
    <text evidence="1">Belongs to the barstar family.</text>
</comment>
<dbReference type="InterPro" id="IPR035905">
    <property type="entry name" value="Barstar-like_sf"/>
</dbReference>
<dbReference type="EMBL" id="JANFNG010000002">
    <property type="protein sequence ID" value="MCQ4080131.1"/>
    <property type="molecule type" value="Genomic_DNA"/>
</dbReference>
<organism evidence="3 4">
    <name type="scientific">Streptomyces humicola</name>
    <dbReference type="NCBI Taxonomy" id="2953240"/>
    <lineage>
        <taxon>Bacteria</taxon>
        <taxon>Bacillati</taxon>
        <taxon>Actinomycetota</taxon>
        <taxon>Actinomycetes</taxon>
        <taxon>Kitasatosporales</taxon>
        <taxon>Streptomycetaceae</taxon>
        <taxon>Streptomyces</taxon>
    </lineage>
</organism>
<protein>
    <submittedName>
        <fullName evidence="3">Barstar family protein</fullName>
    </submittedName>
</protein>
<dbReference type="Proteomes" id="UP001057702">
    <property type="component" value="Unassembled WGS sequence"/>
</dbReference>